<dbReference type="AlphaFoldDB" id="A0A8S2VGS9"/>
<feature type="non-terminal residue" evidence="2">
    <location>
        <position position="55"/>
    </location>
</feature>
<evidence type="ECO:0000313" key="3">
    <source>
        <dbReference type="EMBL" id="CAF4497753.1"/>
    </source>
</evidence>
<evidence type="ECO:0000313" key="2">
    <source>
        <dbReference type="EMBL" id="CAF4370310.1"/>
    </source>
</evidence>
<dbReference type="Proteomes" id="UP000681967">
    <property type="component" value="Unassembled WGS sequence"/>
</dbReference>
<evidence type="ECO:0000313" key="4">
    <source>
        <dbReference type="EMBL" id="CAF4499859.1"/>
    </source>
</evidence>
<feature type="non-terminal residue" evidence="2">
    <location>
        <position position="1"/>
    </location>
</feature>
<organism evidence="2 5">
    <name type="scientific">Rotaria magnacalcarata</name>
    <dbReference type="NCBI Taxonomy" id="392030"/>
    <lineage>
        <taxon>Eukaryota</taxon>
        <taxon>Metazoa</taxon>
        <taxon>Spiralia</taxon>
        <taxon>Gnathifera</taxon>
        <taxon>Rotifera</taxon>
        <taxon>Eurotatoria</taxon>
        <taxon>Bdelloidea</taxon>
        <taxon>Philodinida</taxon>
        <taxon>Philodinidae</taxon>
        <taxon>Rotaria</taxon>
    </lineage>
</organism>
<evidence type="ECO:0000313" key="1">
    <source>
        <dbReference type="EMBL" id="CAF4367290.1"/>
    </source>
</evidence>
<protein>
    <submittedName>
        <fullName evidence="2">Uncharacterized protein</fullName>
    </submittedName>
</protein>
<dbReference type="EMBL" id="CAJOBJ010080736">
    <property type="protein sequence ID" value="CAF4499859.1"/>
    <property type="molecule type" value="Genomic_DNA"/>
</dbReference>
<dbReference type="EMBL" id="CAJOBH010049137">
    <property type="protein sequence ID" value="CAF4370310.1"/>
    <property type="molecule type" value="Genomic_DNA"/>
</dbReference>
<dbReference type="EMBL" id="CAJOBJ010080245">
    <property type="protein sequence ID" value="CAF4497753.1"/>
    <property type="molecule type" value="Genomic_DNA"/>
</dbReference>
<accession>A0A8S2VGS9</accession>
<evidence type="ECO:0000313" key="5">
    <source>
        <dbReference type="Proteomes" id="UP000681967"/>
    </source>
</evidence>
<comment type="caution">
    <text evidence="2">The sequence shown here is derived from an EMBL/GenBank/DDBJ whole genome shotgun (WGS) entry which is preliminary data.</text>
</comment>
<proteinExistence type="predicted"/>
<dbReference type="EMBL" id="CAJOBH010048470">
    <property type="protein sequence ID" value="CAF4367290.1"/>
    <property type="molecule type" value="Genomic_DNA"/>
</dbReference>
<name>A0A8S2VGS9_9BILA</name>
<reference evidence="2" key="1">
    <citation type="submission" date="2021-02" db="EMBL/GenBank/DDBJ databases">
        <authorList>
            <person name="Nowell W R."/>
        </authorList>
    </citation>
    <scope>NUCLEOTIDE SEQUENCE</scope>
</reference>
<sequence>RLLKHLRFDEDKKKIDAAYLKYQTWYVDLIQMIQPDYTDDHIIILLLKEMEEYAN</sequence>
<gene>
    <name evidence="1" type="ORF">BYL167_LOCUS30165</name>
    <name evidence="2" type="ORF">BYL167_LOCUS30288</name>
    <name evidence="3" type="ORF">GIL414_LOCUS34563</name>
    <name evidence="4" type="ORF">GIL414_LOCUS34657</name>
</gene>
<dbReference type="Proteomes" id="UP000681720">
    <property type="component" value="Unassembled WGS sequence"/>
</dbReference>